<gene>
    <name evidence="10" type="ORF">SMGD1_0020</name>
</gene>
<keyword evidence="11" id="KW-1185">Reference proteome</keyword>
<dbReference type="PANTHER" id="PTHR41523:SF8">
    <property type="entry name" value="ETHYLENE RESPONSE SENSOR PROTEIN"/>
    <property type="match status" value="1"/>
</dbReference>
<evidence type="ECO:0000256" key="4">
    <source>
        <dbReference type="ARBA" id="ARBA00022679"/>
    </source>
</evidence>
<comment type="catalytic activity">
    <reaction evidence="1">
        <text>ATP + protein L-histidine = ADP + protein N-phospho-L-histidine.</text>
        <dbReference type="EC" id="2.7.13.3"/>
    </reaction>
</comment>
<evidence type="ECO:0000256" key="2">
    <source>
        <dbReference type="ARBA" id="ARBA00012438"/>
    </source>
</evidence>
<protein>
    <recommendedName>
        <fullName evidence="2">histidine kinase</fullName>
        <ecNumber evidence="2">2.7.13.3</ecNumber>
    </recommendedName>
</protein>
<dbReference type="HOGENOM" id="CLU_684989_0_0_7"/>
<comment type="caution">
    <text evidence="10">The sequence shown here is derived from an EMBL/GenBank/DDBJ whole genome shotgun (WGS) entry which is preliminary data.</text>
</comment>
<dbReference type="PATRIC" id="fig|929558.5.peg.19"/>
<dbReference type="InterPro" id="IPR036890">
    <property type="entry name" value="HATPase_C_sf"/>
</dbReference>
<dbReference type="InterPro" id="IPR011495">
    <property type="entry name" value="Sig_transdc_His_kin_sub2_dim/P"/>
</dbReference>
<accession>H1FRJ4</accession>
<evidence type="ECO:0000256" key="6">
    <source>
        <dbReference type="ARBA" id="ARBA00022777"/>
    </source>
</evidence>
<proteinExistence type="predicted"/>
<dbReference type="InterPro" id="IPR005467">
    <property type="entry name" value="His_kinase_dom"/>
</dbReference>
<feature type="transmembrane region" description="Helical" evidence="8">
    <location>
        <begin position="84"/>
        <end position="104"/>
    </location>
</feature>
<feature type="transmembrane region" description="Helical" evidence="8">
    <location>
        <begin position="161"/>
        <end position="182"/>
    </location>
</feature>
<feature type="transmembrane region" description="Helical" evidence="8">
    <location>
        <begin position="56"/>
        <end position="77"/>
    </location>
</feature>
<evidence type="ECO:0000259" key="9">
    <source>
        <dbReference type="PROSITE" id="PS50109"/>
    </source>
</evidence>
<keyword evidence="5" id="KW-0547">Nucleotide-binding</keyword>
<keyword evidence="4" id="KW-0808">Transferase</keyword>
<keyword evidence="6 10" id="KW-0418">Kinase</keyword>
<evidence type="ECO:0000313" key="10">
    <source>
        <dbReference type="EMBL" id="EHP28547.1"/>
    </source>
</evidence>
<accession>B6BL94</accession>
<evidence type="ECO:0000256" key="1">
    <source>
        <dbReference type="ARBA" id="ARBA00000085"/>
    </source>
</evidence>
<keyword evidence="8" id="KW-0812">Transmembrane</keyword>
<dbReference type="EC" id="2.7.13.3" evidence="2"/>
<dbReference type="STRING" id="929558.SMGD1_0020"/>
<dbReference type="EMBL" id="AFRZ01000001">
    <property type="protein sequence ID" value="EHP28547.1"/>
    <property type="molecule type" value="Genomic_DNA"/>
</dbReference>
<dbReference type="Gene3D" id="3.30.565.10">
    <property type="entry name" value="Histidine kinase-like ATPase, C-terminal domain"/>
    <property type="match status" value="1"/>
</dbReference>
<evidence type="ECO:0000256" key="7">
    <source>
        <dbReference type="ARBA" id="ARBA00022840"/>
    </source>
</evidence>
<dbReference type="Pfam" id="PF07568">
    <property type="entry name" value="HisKA_2"/>
    <property type="match status" value="1"/>
</dbReference>
<dbReference type="GO" id="GO:0004673">
    <property type="term" value="F:protein histidine kinase activity"/>
    <property type="evidence" value="ECO:0007669"/>
    <property type="project" value="UniProtKB-EC"/>
</dbReference>
<dbReference type="PANTHER" id="PTHR41523">
    <property type="entry name" value="TWO-COMPONENT SYSTEM SENSOR PROTEIN"/>
    <property type="match status" value="1"/>
</dbReference>
<reference evidence="10 11" key="1">
    <citation type="journal article" date="2012" name="Proc. Natl. Acad. Sci. U.S.A.">
        <title>Genome and physiology of a model Epsilonproteobacterium responsible for sulfide detoxification in marine oxygen depletion zones.</title>
        <authorList>
            <person name="Grote J."/>
            <person name="Schott T."/>
            <person name="Bruckner C.G."/>
            <person name="Glockner F.O."/>
            <person name="Jost G."/>
            <person name="Teeling H."/>
            <person name="Labrenz M."/>
            <person name="Jurgens K."/>
        </authorList>
    </citation>
    <scope>NUCLEOTIDE SEQUENCE [LARGE SCALE GENOMIC DNA]</scope>
    <source>
        <strain evidence="10 11">GD1</strain>
    </source>
</reference>
<dbReference type="Gene3D" id="3.30.450.20">
    <property type="entry name" value="PAS domain"/>
    <property type="match status" value="1"/>
</dbReference>
<name>B6BL94_SULGG</name>
<keyword evidence="8" id="KW-1133">Transmembrane helix</keyword>
<keyword evidence="3" id="KW-0597">Phosphoprotein</keyword>
<dbReference type="eggNOG" id="COG3920">
    <property type="taxonomic scope" value="Bacteria"/>
</dbReference>
<dbReference type="RefSeq" id="WP_008338389.1">
    <property type="nucleotide sequence ID" value="NZ_AFRZ01000001.1"/>
</dbReference>
<dbReference type="InterPro" id="IPR003594">
    <property type="entry name" value="HATPase_dom"/>
</dbReference>
<evidence type="ECO:0000313" key="11">
    <source>
        <dbReference type="Proteomes" id="UP000006431"/>
    </source>
</evidence>
<dbReference type="PROSITE" id="PS50109">
    <property type="entry name" value="HIS_KIN"/>
    <property type="match status" value="1"/>
</dbReference>
<evidence type="ECO:0000256" key="3">
    <source>
        <dbReference type="ARBA" id="ARBA00022553"/>
    </source>
</evidence>
<evidence type="ECO:0000256" key="8">
    <source>
        <dbReference type="SAM" id="Phobius"/>
    </source>
</evidence>
<keyword evidence="7" id="KW-0067">ATP-binding</keyword>
<organism evidence="10 11">
    <name type="scientific">Sulfurimonas gotlandica (strain DSM 19862 / JCM 16533 / GD1)</name>
    <dbReference type="NCBI Taxonomy" id="929558"/>
    <lineage>
        <taxon>Bacteria</taxon>
        <taxon>Pseudomonadati</taxon>
        <taxon>Campylobacterota</taxon>
        <taxon>Epsilonproteobacteria</taxon>
        <taxon>Campylobacterales</taxon>
        <taxon>Sulfurimonadaceae</taxon>
        <taxon>Sulfurimonas</taxon>
    </lineage>
</organism>
<keyword evidence="8" id="KW-0472">Membrane</keyword>
<dbReference type="OrthoDB" id="5342753at2"/>
<feature type="domain" description="Histidine kinase" evidence="9">
    <location>
        <begin position="209"/>
        <end position="388"/>
    </location>
</feature>
<feature type="transmembrane region" description="Helical" evidence="8">
    <location>
        <begin position="137"/>
        <end position="155"/>
    </location>
</feature>
<dbReference type="GO" id="GO:0005524">
    <property type="term" value="F:ATP binding"/>
    <property type="evidence" value="ECO:0007669"/>
    <property type="project" value="UniProtKB-KW"/>
</dbReference>
<feature type="transmembrane region" description="Helical" evidence="8">
    <location>
        <begin position="27"/>
        <end position="44"/>
    </location>
</feature>
<dbReference type="eggNOG" id="COG3706">
    <property type="taxonomic scope" value="Bacteria"/>
</dbReference>
<dbReference type="SUPFAM" id="SSF55874">
    <property type="entry name" value="ATPase domain of HSP90 chaperone/DNA topoisomerase II/histidine kinase"/>
    <property type="match status" value="1"/>
</dbReference>
<evidence type="ECO:0000256" key="5">
    <source>
        <dbReference type="ARBA" id="ARBA00022741"/>
    </source>
</evidence>
<sequence length="402" mass="46121">MNICKFEDKNTQKKFDKWREQSQLKQIFVISILTASLYIIMSFADRVIAPKETMSLMVFMHLWAVPSVLLLISLLTYLKKYKSFMINLLIVAPLIAAIGNIIIVSNFHGYSIYSNEIYLIVFWIFTVSGLKLTQGLISALLVVTMSVTCSYFFYNLQTNEFIMHLFWLFSSMTFGFFGKYLLEQSNKSIFIKHEQLTLELNNKNVLLRELFHRVKNNLQIISSILSLQSKKIEDKSAKEVFRNSIQTIISMGIIHEKLYKSDNLEAVNISDYVYSLIGYMKQNLGGSDIKFNVDCNDMMIALDNAVPIGLVINELITNSIKYAFTEDSKNNTINVKMHLDNEKLVLEVSDNGVGIDFENLNKGFGFKLVDSLAVYQLKGTLEYFNRNGLCNILKFNENVLAK</sequence>
<dbReference type="Pfam" id="PF02518">
    <property type="entry name" value="HATPase_c"/>
    <property type="match status" value="1"/>
</dbReference>
<dbReference type="AlphaFoldDB" id="B6BL94"/>
<dbReference type="Proteomes" id="UP000006431">
    <property type="component" value="Unassembled WGS sequence"/>
</dbReference>